<dbReference type="Proteomes" id="UP000034681">
    <property type="component" value="Unassembled WGS sequence"/>
</dbReference>
<proteinExistence type="predicted"/>
<gene>
    <name evidence="2" type="ORF">PROH_15005</name>
</gene>
<keyword evidence="3" id="KW-1185">Reference proteome</keyword>
<protein>
    <recommendedName>
        <fullName evidence="1">DUF5615 domain-containing protein</fullName>
    </recommendedName>
</protein>
<comment type="caution">
    <text evidence="2">The sequence shown here is derived from an EMBL/GenBank/DDBJ whole genome shotgun (WGS) entry which is preliminary data.</text>
</comment>
<dbReference type="Pfam" id="PF18480">
    <property type="entry name" value="DUF5615"/>
    <property type="match status" value="1"/>
</dbReference>
<evidence type="ECO:0000259" key="1">
    <source>
        <dbReference type="Pfam" id="PF18480"/>
    </source>
</evidence>
<sequence>MRLLLDECIDRRFARELVGYEVNTVPQMGWAGIKNGQLLALAAQEFDVFITVDRNLSFEQNLPQFEIAVIVLQAYSNRLADLKPLAPLVMVQVNMALKGQAIIIHV</sequence>
<organism evidence="2 3">
    <name type="scientific">Prochlorothrix hollandica PCC 9006 = CALU 1027</name>
    <dbReference type="NCBI Taxonomy" id="317619"/>
    <lineage>
        <taxon>Bacteria</taxon>
        <taxon>Bacillati</taxon>
        <taxon>Cyanobacteriota</taxon>
        <taxon>Cyanophyceae</taxon>
        <taxon>Prochlorotrichales</taxon>
        <taxon>Prochlorotrichaceae</taxon>
        <taxon>Prochlorothrix</taxon>
    </lineage>
</organism>
<dbReference type="AlphaFoldDB" id="A0A0M2PXI0"/>
<name>A0A0M2PXI0_PROHO</name>
<feature type="domain" description="DUF5615" evidence="1">
    <location>
        <begin position="1"/>
        <end position="75"/>
    </location>
</feature>
<accession>A0A0M2PXI0</accession>
<dbReference type="InterPro" id="IPR041049">
    <property type="entry name" value="DUF5615"/>
</dbReference>
<dbReference type="eggNOG" id="COG4634">
    <property type="taxonomic scope" value="Bacteria"/>
</dbReference>
<dbReference type="STRING" id="317619.GCA_000332315_02137"/>
<dbReference type="OrthoDB" id="8085537at2"/>
<evidence type="ECO:0000313" key="3">
    <source>
        <dbReference type="Proteomes" id="UP000034681"/>
    </source>
</evidence>
<dbReference type="EMBL" id="AJTX02000006">
    <property type="protein sequence ID" value="KKI99091.1"/>
    <property type="molecule type" value="Genomic_DNA"/>
</dbReference>
<reference evidence="2" key="1">
    <citation type="submission" date="2012-04" db="EMBL/GenBank/DDBJ databases">
        <authorList>
            <person name="Borisov I.G."/>
            <person name="Ivanikova N.V."/>
            <person name="Pinevich A.V."/>
        </authorList>
    </citation>
    <scope>NUCLEOTIDE SEQUENCE</scope>
    <source>
        <strain evidence="2">CALU 1027</strain>
    </source>
</reference>
<dbReference type="RefSeq" id="WP_017712558.1">
    <property type="nucleotide sequence ID" value="NZ_KB235937.1"/>
</dbReference>
<evidence type="ECO:0000313" key="2">
    <source>
        <dbReference type="EMBL" id="KKI99091.1"/>
    </source>
</evidence>